<feature type="non-terminal residue" evidence="1">
    <location>
        <position position="1"/>
    </location>
</feature>
<reference evidence="1 2" key="1">
    <citation type="journal article" date="2021" name="BMC Genomics">
        <title>Datura genome reveals duplications of psychoactive alkaloid biosynthetic genes and high mutation rate following tissue culture.</title>
        <authorList>
            <person name="Rajewski A."/>
            <person name="Carter-House D."/>
            <person name="Stajich J."/>
            <person name="Litt A."/>
        </authorList>
    </citation>
    <scope>NUCLEOTIDE SEQUENCE [LARGE SCALE GENOMIC DNA]</scope>
    <source>
        <strain evidence="1">AR-01</strain>
    </source>
</reference>
<name>A0ABS8RS08_DATST</name>
<proteinExistence type="predicted"/>
<accession>A0ABS8RS08</accession>
<protein>
    <submittedName>
        <fullName evidence="1">Uncharacterized protein</fullName>
    </submittedName>
</protein>
<organism evidence="1 2">
    <name type="scientific">Datura stramonium</name>
    <name type="common">Jimsonweed</name>
    <name type="synonym">Common thornapple</name>
    <dbReference type="NCBI Taxonomy" id="4076"/>
    <lineage>
        <taxon>Eukaryota</taxon>
        <taxon>Viridiplantae</taxon>
        <taxon>Streptophyta</taxon>
        <taxon>Embryophyta</taxon>
        <taxon>Tracheophyta</taxon>
        <taxon>Spermatophyta</taxon>
        <taxon>Magnoliopsida</taxon>
        <taxon>eudicotyledons</taxon>
        <taxon>Gunneridae</taxon>
        <taxon>Pentapetalae</taxon>
        <taxon>asterids</taxon>
        <taxon>lamiids</taxon>
        <taxon>Solanales</taxon>
        <taxon>Solanaceae</taxon>
        <taxon>Solanoideae</taxon>
        <taxon>Datureae</taxon>
        <taxon>Datura</taxon>
    </lineage>
</organism>
<gene>
    <name evidence="1" type="ORF">HAX54_000657</name>
</gene>
<keyword evidence="2" id="KW-1185">Reference proteome</keyword>
<evidence type="ECO:0000313" key="2">
    <source>
        <dbReference type="Proteomes" id="UP000823775"/>
    </source>
</evidence>
<feature type="non-terminal residue" evidence="1">
    <location>
        <position position="54"/>
    </location>
</feature>
<evidence type="ECO:0000313" key="1">
    <source>
        <dbReference type="EMBL" id="MCD7449592.1"/>
    </source>
</evidence>
<sequence length="54" mass="5845">ITQCSEVFKLNPYITSQGTTHGDGPLYEFSQLFRSPSNPRVLSTSRGAIGQSVA</sequence>
<dbReference type="Proteomes" id="UP000823775">
    <property type="component" value="Unassembled WGS sequence"/>
</dbReference>
<comment type="caution">
    <text evidence="1">The sequence shown here is derived from an EMBL/GenBank/DDBJ whole genome shotgun (WGS) entry which is preliminary data.</text>
</comment>
<dbReference type="EMBL" id="JACEIK010000102">
    <property type="protein sequence ID" value="MCD7449592.1"/>
    <property type="molecule type" value="Genomic_DNA"/>
</dbReference>